<dbReference type="InterPro" id="IPR010335">
    <property type="entry name" value="Mesothelin"/>
</dbReference>
<proteinExistence type="predicted"/>
<dbReference type="Proteomes" id="UP000092124">
    <property type="component" value="Unassembled WGS sequence"/>
</dbReference>
<evidence type="ECO:0000313" key="3">
    <source>
        <dbReference type="Proteomes" id="UP000092124"/>
    </source>
</evidence>
<feature type="non-terminal residue" evidence="2">
    <location>
        <position position="61"/>
    </location>
</feature>
<keyword evidence="1" id="KW-0732">Signal</keyword>
<dbReference type="EMBL" id="LZPO01008003">
    <property type="protein sequence ID" value="OBS82686.1"/>
    <property type="molecule type" value="Genomic_DNA"/>
</dbReference>
<reference evidence="2 3" key="1">
    <citation type="submission" date="2016-06" db="EMBL/GenBank/DDBJ databases">
        <title>The Draft Genome Sequence and Annotation of the Desert Woodrat Neotoma lepida.</title>
        <authorList>
            <person name="Campbell M."/>
            <person name="Oakeson K.F."/>
            <person name="Yandell M."/>
            <person name="Halpert J.R."/>
            <person name="Dearing D."/>
        </authorList>
    </citation>
    <scope>NUCLEOTIDE SEQUENCE [LARGE SCALE GENOMIC DNA]</scope>
    <source>
        <strain evidence="2">417</strain>
        <tissue evidence="2">Liver</tissue>
    </source>
</reference>
<comment type="caution">
    <text evidence="2">The sequence shown here is derived from an EMBL/GenBank/DDBJ whole genome shotgun (WGS) entry which is preliminary data.</text>
</comment>
<feature type="signal peptide" evidence="1">
    <location>
        <begin position="1"/>
        <end position="37"/>
    </location>
</feature>
<evidence type="ECO:0000256" key="1">
    <source>
        <dbReference type="SAM" id="SignalP"/>
    </source>
</evidence>
<sequence length="61" mass="6764">MALPTARLLLGSHGSPICCRSLLLLFLSLGWMPHLQIQATKTDQVRCPGGHRRIFSSWGYA</sequence>
<dbReference type="AlphaFoldDB" id="A0A1A6HWR8"/>
<evidence type="ECO:0000313" key="2">
    <source>
        <dbReference type="EMBL" id="OBS82686.1"/>
    </source>
</evidence>
<feature type="chain" id="PRO_5008346703" evidence="1">
    <location>
        <begin position="38"/>
        <end position="61"/>
    </location>
</feature>
<protein>
    <submittedName>
        <fullName evidence="2">Uncharacterized protein</fullName>
    </submittedName>
</protein>
<keyword evidence="3" id="KW-1185">Reference proteome</keyword>
<accession>A0A1A6HWR8</accession>
<gene>
    <name evidence="2" type="ORF">A6R68_23329</name>
</gene>
<organism evidence="2 3">
    <name type="scientific">Neotoma lepida</name>
    <name type="common">Desert woodrat</name>
    <dbReference type="NCBI Taxonomy" id="56216"/>
    <lineage>
        <taxon>Eukaryota</taxon>
        <taxon>Metazoa</taxon>
        <taxon>Chordata</taxon>
        <taxon>Craniata</taxon>
        <taxon>Vertebrata</taxon>
        <taxon>Euteleostomi</taxon>
        <taxon>Mammalia</taxon>
        <taxon>Eutheria</taxon>
        <taxon>Euarchontoglires</taxon>
        <taxon>Glires</taxon>
        <taxon>Rodentia</taxon>
        <taxon>Myomorpha</taxon>
        <taxon>Muroidea</taxon>
        <taxon>Cricetidae</taxon>
        <taxon>Neotominae</taxon>
        <taxon>Neotoma</taxon>
    </lineage>
</organism>
<name>A0A1A6HWR8_NEOLE</name>
<dbReference type="Pfam" id="PF06060">
    <property type="entry name" value="Mesothelin"/>
    <property type="match status" value="1"/>
</dbReference>